<dbReference type="EMBL" id="VJMJ01000198">
    <property type="protein sequence ID" value="KAF0727381.1"/>
    <property type="molecule type" value="Genomic_DNA"/>
</dbReference>
<dbReference type="InterPro" id="IPR008250">
    <property type="entry name" value="ATPase_P-typ_transduc_dom_A_sf"/>
</dbReference>
<gene>
    <name evidence="20" type="ORF">Ae201684_014639</name>
</gene>
<dbReference type="Pfam" id="PF16212">
    <property type="entry name" value="PhoLip_ATPase_C"/>
    <property type="match status" value="1"/>
</dbReference>
<dbReference type="SFLD" id="SFLDF00027">
    <property type="entry name" value="p-type_atpase"/>
    <property type="match status" value="1"/>
</dbReference>
<evidence type="ECO:0000256" key="11">
    <source>
        <dbReference type="ARBA" id="ARBA00023136"/>
    </source>
</evidence>
<feature type="binding site" evidence="15">
    <location>
        <position position="381"/>
    </location>
    <ligand>
        <name>Mg(2+)</name>
        <dbReference type="ChEBI" id="CHEBI:18420"/>
    </ligand>
</feature>
<comment type="similarity">
    <text evidence="3 16">Belongs to the cation transport ATPase (P-type) (TC 3.A.3) family. Type IV subfamily.</text>
</comment>
<feature type="binding site" evidence="14">
    <location>
        <position position="690"/>
    </location>
    <ligand>
        <name>ATP</name>
        <dbReference type="ChEBI" id="CHEBI:30616"/>
    </ligand>
</feature>
<dbReference type="InterPro" id="IPR018303">
    <property type="entry name" value="ATPase_P-typ_P_site"/>
</dbReference>
<comment type="cofactor">
    <cofactor evidence="15">
        <name>Mg(2+)</name>
        <dbReference type="ChEBI" id="CHEBI:18420"/>
    </cofactor>
</comment>
<keyword evidence="11 16" id="KW-0472">Membrane</keyword>
<dbReference type="Pfam" id="PF13246">
    <property type="entry name" value="Cation_ATPase"/>
    <property type="match status" value="1"/>
</dbReference>
<feature type="transmembrane region" description="Helical" evidence="16">
    <location>
        <begin position="1043"/>
        <end position="1065"/>
    </location>
</feature>
<dbReference type="SUPFAM" id="SSF81660">
    <property type="entry name" value="Metal cation-transporting ATPase, ATP-binding domain N"/>
    <property type="match status" value="1"/>
</dbReference>
<dbReference type="SUPFAM" id="SSF81665">
    <property type="entry name" value="Calcium ATPase, transmembrane domain M"/>
    <property type="match status" value="1"/>
</dbReference>
<organism evidence="20 21">
    <name type="scientific">Aphanomyces euteiches</name>
    <dbReference type="NCBI Taxonomy" id="100861"/>
    <lineage>
        <taxon>Eukaryota</taxon>
        <taxon>Sar</taxon>
        <taxon>Stramenopiles</taxon>
        <taxon>Oomycota</taxon>
        <taxon>Saprolegniomycetes</taxon>
        <taxon>Saprolegniales</taxon>
        <taxon>Verrucalvaceae</taxon>
        <taxon>Aphanomyces</taxon>
    </lineage>
</organism>
<feature type="binding site" evidence="14">
    <location>
        <position position="781"/>
    </location>
    <ligand>
        <name>ATP</name>
        <dbReference type="ChEBI" id="CHEBI:30616"/>
    </ligand>
</feature>
<evidence type="ECO:0000256" key="7">
    <source>
        <dbReference type="ARBA" id="ARBA00022840"/>
    </source>
</evidence>
<dbReference type="SFLD" id="SFLDG00002">
    <property type="entry name" value="C1.7:_P-type_atpase_like"/>
    <property type="match status" value="1"/>
</dbReference>
<accession>A0A6G0WJH7</accession>
<name>A0A6G0WJH7_9STRA</name>
<feature type="active site" description="4-aspartylphosphate intermediate" evidence="13">
    <location>
        <position position="379"/>
    </location>
</feature>
<feature type="transmembrane region" description="Helical" evidence="16">
    <location>
        <begin position="975"/>
        <end position="996"/>
    </location>
</feature>
<dbReference type="FunFam" id="3.40.50.1000:FF:000014">
    <property type="entry name" value="Phospholipid-transporting ATPase"/>
    <property type="match status" value="1"/>
</dbReference>
<dbReference type="SFLD" id="SFLDS00003">
    <property type="entry name" value="Haloacid_Dehalogenase"/>
    <property type="match status" value="1"/>
</dbReference>
<feature type="binding site" evidence="14">
    <location>
        <position position="775"/>
    </location>
    <ligand>
        <name>ATP</name>
        <dbReference type="ChEBI" id="CHEBI:30616"/>
    </ligand>
</feature>
<evidence type="ECO:0000256" key="16">
    <source>
        <dbReference type="RuleBase" id="RU362033"/>
    </source>
</evidence>
<feature type="binding site" evidence="15">
    <location>
        <position position="806"/>
    </location>
    <ligand>
        <name>Mg(2+)</name>
        <dbReference type="ChEBI" id="CHEBI:18420"/>
    </ligand>
</feature>
<dbReference type="GO" id="GO:0005886">
    <property type="term" value="C:plasma membrane"/>
    <property type="evidence" value="ECO:0007669"/>
    <property type="project" value="TreeGrafter"/>
</dbReference>
<reference evidence="20 21" key="1">
    <citation type="submission" date="2019-07" db="EMBL/GenBank/DDBJ databases">
        <title>Genomics analysis of Aphanomyces spp. identifies a new class of oomycete effector associated with host adaptation.</title>
        <authorList>
            <person name="Gaulin E."/>
        </authorList>
    </citation>
    <scope>NUCLEOTIDE SEQUENCE [LARGE SCALE GENOMIC DNA]</scope>
    <source>
        <strain evidence="20 21">ATCC 201684</strain>
    </source>
</reference>
<dbReference type="GO" id="GO:0045332">
    <property type="term" value="P:phospholipid translocation"/>
    <property type="evidence" value="ECO:0007669"/>
    <property type="project" value="TreeGrafter"/>
</dbReference>
<dbReference type="AlphaFoldDB" id="A0A6G0WJH7"/>
<evidence type="ECO:0000313" key="20">
    <source>
        <dbReference type="EMBL" id="KAF0727381.1"/>
    </source>
</evidence>
<dbReference type="InterPro" id="IPR023299">
    <property type="entry name" value="ATPase_P-typ_cyto_dom_N"/>
</dbReference>
<evidence type="ECO:0000256" key="4">
    <source>
        <dbReference type="ARBA" id="ARBA00022692"/>
    </source>
</evidence>
<dbReference type="PANTHER" id="PTHR24092">
    <property type="entry name" value="PROBABLE PHOSPHOLIPID-TRANSPORTING ATPASE"/>
    <property type="match status" value="1"/>
</dbReference>
<evidence type="ECO:0000256" key="12">
    <source>
        <dbReference type="ARBA" id="ARBA00034036"/>
    </source>
</evidence>
<dbReference type="InterPro" id="IPR001757">
    <property type="entry name" value="P_typ_ATPase"/>
</dbReference>
<dbReference type="VEuPathDB" id="FungiDB:AeMF1_020660"/>
<evidence type="ECO:0000256" key="1">
    <source>
        <dbReference type="ARBA" id="ARBA00004141"/>
    </source>
</evidence>
<feature type="transmembrane region" description="Helical" evidence="16">
    <location>
        <begin position="311"/>
        <end position="333"/>
    </location>
</feature>
<evidence type="ECO:0000256" key="15">
    <source>
        <dbReference type="PIRSR" id="PIRSR606539-3"/>
    </source>
</evidence>
<feature type="transmembrane region" description="Helical" evidence="16">
    <location>
        <begin position="36"/>
        <end position="59"/>
    </location>
</feature>
<evidence type="ECO:0000259" key="18">
    <source>
        <dbReference type="Pfam" id="PF16209"/>
    </source>
</evidence>
<feature type="binding site" evidence="14">
    <location>
        <position position="805"/>
    </location>
    <ligand>
        <name>ATP</name>
        <dbReference type="ChEBI" id="CHEBI:30616"/>
    </ligand>
</feature>
<feature type="domain" description="P-type ATPase N-terminal" evidence="18">
    <location>
        <begin position="18"/>
        <end position="74"/>
    </location>
</feature>
<feature type="binding site" evidence="14">
    <location>
        <position position="553"/>
    </location>
    <ligand>
        <name>ATP</name>
        <dbReference type="ChEBI" id="CHEBI:30616"/>
    </ligand>
</feature>
<feature type="binding site" evidence="14">
    <location>
        <position position="691"/>
    </location>
    <ligand>
        <name>ATP</name>
        <dbReference type="ChEBI" id="CHEBI:30616"/>
    </ligand>
</feature>
<keyword evidence="8 15" id="KW-0460">Magnesium</keyword>
<comment type="caution">
    <text evidence="20">The sequence shown here is derived from an EMBL/GenBank/DDBJ whole genome shotgun (WGS) entry which is preliminary data.</text>
</comment>
<proteinExistence type="inferred from homology"/>
<dbReference type="Gene3D" id="2.70.150.10">
    <property type="entry name" value="Calcium-transporting ATPase, cytoplasmic transduction domain A"/>
    <property type="match status" value="1"/>
</dbReference>
<protein>
    <recommendedName>
        <fullName evidence="16">Phospholipid-transporting ATPase</fullName>
        <ecNumber evidence="16">7.6.2.1</ecNumber>
    </recommendedName>
</protein>
<keyword evidence="10 16" id="KW-1133">Transmembrane helix</keyword>
<dbReference type="InterPro" id="IPR059000">
    <property type="entry name" value="ATPase_P-type_domA"/>
</dbReference>
<dbReference type="InterPro" id="IPR023298">
    <property type="entry name" value="ATPase_P-typ_TM_dom_sf"/>
</dbReference>
<feature type="binding site" evidence="14">
    <location>
        <position position="497"/>
    </location>
    <ligand>
        <name>ATP</name>
        <dbReference type="ChEBI" id="CHEBI:30616"/>
    </ligand>
</feature>
<evidence type="ECO:0000256" key="3">
    <source>
        <dbReference type="ARBA" id="ARBA00008109"/>
    </source>
</evidence>
<dbReference type="EC" id="7.6.2.1" evidence="16"/>
<dbReference type="PANTHER" id="PTHR24092:SF150">
    <property type="entry name" value="PHOSPHOLIPID-TRANSPORTING ATPASE"/>
    <property type="match status" value="1"/>
</dbReference>
<evidence type="ECO:0000256" key="6">
    <source>
        <dbReference type="ARBA" id="ARBA00022741"/>
    </source>
</evidence>
<dbReference type="Pfam" id="PF16209">
    <property type="entry name" value="PhoLip_ATPase_N"/>
    <property type="match status" value="1"/>
</dbReference>
<keyword evidence="7 14" id="KW-0067">ATP-binding</keyword>
<dbReference type="InterPro" id="IPR044492">
    <property type="entry name" value="P_typ_ATPase_HD_dom"/>
</dbReference>
<feature type="transmembrane region" description="Helical" evidence="16">
    <location>
        <begin position="937"/>
        <end position="963"/>
    </location>
</feature>
<dbReference type="PROSITE" id="PS00154">
    <property type="entry name" value="ATPASE_E1_E2"/>
    <property type="match status" value="1"/>
</dbReference>
<dbReference type="Gene3D" id="3.40.1110.10">
    <property type="entry name" value="Calcium-transporting ATPase, cytoplasmic domain N"/>
    <property type="match status" value="2"/>
</dbReference>
<dbReference type="InterPro" id="IPR036412">
    <property type="entry name" value="HAD-like_sf"/>
</dbReference>
<sequence length="1101" mass="121763">MHAKDQPRVIRPFEPASELRFVTNHVRTSKYTVWTFLPMGLFLAFRLSTNFYFLVIAVLQSIPLISPLGPLTAIFPLVLVVSIGLLREAMDDHKRKVSDCKANSKPASVWRQGRVIDVTWQDILVGDILRVVDHDTFAADGVVLATSEPHGQCRIETSNLDGESSLKTRSACIATAETTNVLTFSVPRFTIACNPPDVDMYTFTGVLKMQEGGDFALDEQQFVPRGASLEHTKWVDIVVVYTGHETKVMKNAKAPHHKWSHVDGMVHRAVILLFLVQVALCAIGAAYHIHWGLVYEVLLLGESDDKVVDGFLTFLSFVVLLNTFIPSSLVVSLELIKTIHAKFIDWDSSMRQFSTGQSAAVTSSALVEELGQISYVFSDKTGTLTQNVMVFRKCSVRGRVYASLEEAPPSDSPRNALVEWEIDSKTTRESHLTSLSRRESLVQPAHVQTLDELRQRVRDDDDSIEARFVLAMALCHSVVATPSAPGNVMYSADSPDEGALVSTASDLGVKFLGRDTSGSQSAGRGPVLLVVAKEHLKIQIARHRVELLCVLAFTSRRKRMSVIVRDLDANTIKLICKGADSVVLDRCVSFGTSRDAVDGHLKAFAAEGLRTLCFAERIIESNTFEKWLKTYREAELATTDRERRVEAAASEIEQDLTFLATTAIEDKLQEGVAETIARLVRAHIKIWVLTGDKVETAVEIGRASHVISNDMVQVLVEGSTVPAVAQSLACLAAAPSLKPKALIVDGLTLSFALMPTNRRQFLAVATNCATVIVCRMSPLQKALVVELVKDGIAGCVTMAVGDGANDVSMIRAAHVGVGIMGEEGNQAVRSADVAIPRFHHLDRLLLYHGRLSYSRVTQCINYFFYKNVACTAPQFIFGIFSLFSGTTIFSSLYIAAFNMCFTFLPVIARAVFEKKIPDVVANQYPELYRVGPTNTEFSLLTIIQVGCIGLYHALVVTLIPLIVFEKYQGVRFTDFEVDGVAMYICIMLVTSCMIFVNTSHWTQLTVVSYWGSLFSFFACALVYDSMSGDLYGAWTRLISSPAFWLTIVLTTSLCVLPSFAVQGYVENFFQVDPVHVLQRVRFRRSSNSIPRFSIETRTMEK</sequence>
<dbReference type="Pfam" id="PF00122">
    <property type="entry name" value="E1-E2_ATPase"/>
    <property type="match status" value="1"/>
</dbReference>
<dbReference type="SUPFAM" id="SSF81653">
    <property type="entry name" value="Calcium ATPase, transduction domain A"/>
    <property type="match status" value="1"/>
</dbReference>
<feature type="binding site" evidence="14">
    <location>
        <position position="692"/>
    </location>
    <ligand>
        <name>ATP</name>
        <dbReference type="ChEBI" id="CHEBI:30616"/>
    </ligand>
</feature>
<keyword evidence="9 16" id="KW-1278">Translocase</keyword>
<feature type="transmembrane region" description="Helical" evidence="16">
    <location>
        <begin position="875"/>
        <end position="896"/>
    </location>
</feature>
<feature type="binding site" evidence="14">
    <location>
        <position position="379"/>
    </location>
    <ligand>
        <name>ATP</name>
        <dbReference type="ChEBI" id="CHEBI:30616"/>
    </ligand>
</feature>
<evidence type="ECO:0000256" key="8">
    <source>
        <dbReference type="ARBA" id="ARBA00022842"/>
    </source>
</evidence>
<keyword evidence="4 16" id="KW-0812">Transmembrane</keyword>
<feature type="domain" description="P-type ATPase A" evidence="17">
    <location>
        <begin position="104"/>
        <end position="218"/>
    </location>
</feature>
<dbReference type="InterPro" id="IPR032630">
    <property type="entry name" value="P_typ_ATPase_c"/>
</dbReference>
<evidence type="ECO:0000256" key="10">
    <source>
        <dbReference type="ARBA" id="ARBA00022989"/>
    </source>
</evidence>
<dbReference type="InterPro" id="IPR023214">
    <property type="entry name" value="HAD_sf"/>
</dbReference>
<dbReference type="InterPro" id="IPR006539">
    <property type="entry name" value="P-type_ATPase_IV"/>
</dbReference>
<feature type="transmembrane region" description="Helical" evidence="16">
    <location>
        <begin position="269"/>
        <end position="291"/>
    </location>
</feature>
<keyword evidence="21" id="KW-1185">Reference proteome</keyword>
<feature type="binding site" evidence="14">
    <location>
        <position position="381"/>
    </location>
    <ligand>
        <name>ATP</name>
        <dbReference type="ChEBI" id="CHEBI:30616"/>
    </ligand>
</feature>
<dbReference type="PRINTS" id="PR00119">
    <property type="entry name" value="CATATPASE"/>
</dbReference>
<dbReference type="Proteomes" id="UP000481153">
    <property type="component" value="Unassembled WGS sequence"/>
</dbReference>
<evidence type="ECO:0000256" key="14">
    <source>
        <dbReference type="PIRSR" id="PIRSR606539-2"/>
    </source>
</evidence>
<feature type="binding site" evidence="14">
    <location>
        <position position="610"/>
    </location>
    <ligand>
        <name>ATP</name>
        <dbReference type="ChEBI" id="CHEBI:30616"/>
    </ligand>
</feature>
<dbReference type="GO" id="GO:0000287">
    <property type="term" value="F:magnesium ion binding"/>
    <property type="evidence" value="ECO:0007669"/>
    <property type="project" value="UniProtKB-UniRule"/>
</dbReference>
<dbReference type="Gene3D" id="1.20.1110.10">
    <property type="entry name" value="Calcium-transporting ATPase, transmembrane domain"/>
    <property type="match status" value="1"/>
</dbReference>
<comment type="catalytic activity">
    <reaction evidence="12 16">
        <text>ATP + H2O + phospholipidSide 1 = ADP + phosphate + phospholipidSide 2.</text>
        <dbReference type="EC" id="7.6.2.1"/>
    </reaction>
</comment>
<dbReference type="NCBIfam" id="TIGR01494">
    <property type="entry name" value="ATPase_P-type"/>
    <property type="match status" value="1"/>
</dbReference>
<dbReference type="NCBIfam" id="TIGR01652">
    <property type="entry name" value="ATPase-Plipid"/>
    <property type="match status" value="1"/>
</dbReference>
<feature type="transmembrane region" description="Helical" evidence="16">
    <location>
        <begin position="65"/>
        <end position="86"/>
    </location>
</feature>
<dbReference type="SUPFAM" id="SSF56784">
    <property type="entry name" value="HAD-like"/>
    <property type="match status" value="1"/>
</dbReference>
<feature type="binding site" evidence="14">
    <location>
        <position position="806"/>
    </location>
    <ligand>
        <name>ATP</name>
        <dbReference type="ChEBI" id="CHEBI:30616"/>
    </ligand>
</feature>
<evidence type="ECO:0000313" key="21">
    <source>
        <dbReference type="Proteomes" id="UP000481153"/>
    </source>
</evidence>
<evidence type="ECO:0000256" key="13">
    <source>
        <dbReference type="PIRSR" id="PIRSR606539-1"/>
    </source>
</evidence>
<feature type="binding site" evidence="15">
    <location>
        <position position="802"/>
    </location>
    <ligand>
        <name>Mg(2+)</name>
        <dbReference type="ChEBI" id="CHEBI:18420"/>
    </ligand>
</feature>
<feature type="binding site" evidence="14">
    <location>
        <position position="577"/>
    </location>
    <ligand>
        <name>ATP</name>
        <dbReference type="ChEBI" id="CHEBI:30616"/>
    </ligand>
</feature>
<dbReference type="Gene3D" id="3.40.50.1000">
    <property type="entry name" value="HAD superfamily/HAD-like"/>
    <property type="match status" value="2"/>
</dbReference>
<feature type="transmembrane region" description="Helical" evidence="16">
    <location>
        <begin position="1002"/>
        <end position="1023"/>
    </location>
</feature>
<evidence type="ECO:0000256" key="2">
    <source>
        <dbReference type="ARBA" id="ARBA00004308"/>
    </source>
</evidence>
<dbReference type="GO" id="GO:0016887">
    <property type="term" value="F:ATP hydrolysis activity"/>
    <property type="evidence" value="ECO:0007669"/>
    <property type="project" value="InterPro"/>
</dbReference>
<dbReference type="GO" id="GO:0005524">
    <property type="term" value="F:ATP binding"/>
    <property type="evidence" value="ECO:0007669"/>
    <property type="project" value="UniProtKB-UniRule"/>
</dbReference>
<feature type="domain" description="P-type ATPase C-terminal" evidence="19">
    <location>
        <begin position="828"/>
        <end position="1069"/>
    </location>
</feature>
<keyword evidence="5 15" id="KW-0479">Metal-binding</keyword>
<feature type="binding site" evidence="15">
    <location>
        <position position="379"/>
    </location>
    <ligand>
        <name>Mg(2+)</name>
        <dbReference type="ChEBI" id="CHEBI:18420"/>
    </ligand>
</feature>
<dbReference type="InterPro" id="IPR032631">
    <property type="entry name" value="P-type_ATPase_N"/>
</dbReference>
<feature type="binding site" evidence="14">
    <location>
        <position position="380"/>
    </location>
    <ligand>
        <name>ATP</name>
        <dbReference type="ChEBI" id="CHEBI:30616"/>
    </ligand>
</feature>
<dbReference type="GO" id="GO:0140326">
    <property type="term" value="F:ATPase-coupled intramembrane lipid transporter activity"/>
    <property type="evidence" value="ECO:0007669"/>
    <property type="project" value="UniProtKB-EC"/>
</dbReference>
<evidence type="ECO:0000256" key="5">
    <source>
        <dbReference type="ARBA" id="ARBA00022723"/>
    </source>
</evidence>
<evidence type="ECO:0000256" key="9">
    <source>
        <dbReference type="ARBA" id="ARBA00022967"/>
    </source>
</evidence>
<evidence type="ECO:0000259" key="17">
    <source>
        <dbReference type="Pfam" id="PF00122"/>
    </source>
</evidence>
<keyword evidence="6 14" id="KW-0547">Nucleotide-binding</keyword>
<comment type="subcellular location">
    <subcellularLocation>
        <location evidence="2">Endomembrane system</location>
    </subcellularLocation>
    <subcellularLocation>
        <location evidence="1 16">Membrane</location>
        <topology evidence="1 16">Multi-pass membrane protein</topology>
    </subcellularLocation>
</comment>
<evidence type="ECO:0000259" key="19">
    <source>
        <dbReference type="Pfam" id="PF16212"/>
    </source>
</evidence>